<dbReference type="SUPFAM" id="SSF56176">
    <property type="entry name" value="FAD-binding/transporter-associated domain-like"/>
    <property type="match status" value="1"/>
</dbReference>
<dbReference type="PANTHER" id="PTHR21071">
    <property type="entry name" value="UDP-N-ACETYLENOLPYRUVOYLGLUCOSAMINE REDUCTASE"/>
    <property type="match status" value="1"/>
</dbReference>
<evidence type="ECO:0000256" key="19">
    <source>
        <dbReference type="HAMAP-Rule" id="MF_00037"/>
    </source>
</evidence>
<comment type="function">
    <text evidence="2 19">Cell wall formation.</text>
</comment>
<dbReference type="GO" id="GO:0071555">
    <property type="term" value="P:cell wall organization"/>
    <property type="evidence" value="ECO:0007669"/>
    <property type="project" value="UniProtKB-KW"/>
</dbReference>
<evidence type="ECO:0000256" key="16">
    <source>
        <dbReference type="ARBA" id="ARBA00023316"/>
    </source>
</evidence>
<evidence type="ECO:0000256" key="12">
    <source>
        <dbReference type="ARBA" id="ARBA00022960"/>
    </source>
</evidence>
<keyword evidence="8 19" id="KW-0132">Cell division</keyword>
<evidence type="ECO:0000256" key="9">
    <source>
        <dbReference type="ARBA" id="ARBA00022630"/>
    </source>
</evidence>
<dbReference type="RefSeq" id="WP_014449948.1">
    <property type="nucleotide sequence ID" value="NC_017094.1"/>
</dbReference>
<dbReference type="Gene3D" id="3.30.43.10">
    <property type="entry name" value="Uridine Diphospho-n-acetylenolpyruvylglucosamine Reductase, domain 2"/>
    <property type="match status" value="1"/>
</dbReference>
<keyword evidence="11 19" id="KW-0521">NADP</keyword>
<dbReference type="Gene3D" id="3.90.78.10">
    <property type="entry name" value="UDP-N-acetylenolpyruvoylglucosamine reductase, C-terminal domain"/>
    <property type="match status" value="1"/>
</dbReference>
<dbReference type="GO" id="GO:0009252">
    <property type="term" value="P:peptidoglycan biosynthetic process"/>
    <property type="evidence" value="ECO:0007669"/>
    <property type="project" value="UniProtKB-UniRule"/>
</dbReference>
<dbReference type="NCBIfam" id="NF010480">
    <property type="entry name" value="PRK13905.1"/>
    <property type="match status" value="1"/>
</dbReference>
<evidence type="ECO:0000256" key="4">
    <source>
        <dbReference type="ARBA" id="ARBA00004752"/>
    </source>
</evidence>
<organism evidence="21 22">
    <name type="scientific">Leptospirillum ferrooxidans (strain C2-3)</name>
    <dbReference type="NCBI Taxonomy" id="1162668"/>
    <lineage>
        <taxon>Bacteria</taxon>
        <taxon>Pseudomonadati</taxon>
        <taxon>Nitrospirota</taxon>
        <taxon>Nitrospiria</taxon>
        <taxon>Nitrospirales</taxon>
        <taxon>Nitrospiraceae</taxon>
        <taxon>Leptospirillum</taxon>
    </lineage>
</organism>
<feature type="domain" description="FAD-binding PCMH-type" evidence="20">
    <location>
        <begin position="22"/>
        <end position="193"/>
    </location>
</feature>
<keyword evidence="22" id="KW-1185">Reference proteome</keyword>
<sequence length="297" mass="31716">MTNSGAITGLRRENLSRHSTIRIGGPAEYFFLPESFDDLSRILADVASGSLPSPLRFFGKGSNILFSDAGLSGTVVSTKRLTVLTVLPDGSFLAQAGVSMPYLSKVAAFSGRSGFSFMAGIPGTVGGGVAMNAGTPEGDFSRIVKKVRVVSPEGVITTLSGDDLDFSYRHSIFSGEAPECGVILDVLLSGEASDPAVLQEKGKESLIRRNERQPLDRPSLGSVFRNPQSDHAGHLIEISGLKGVQKGGISISRKHCNFFVNEGYGTAAEFLDLMEEVRQRVKTLTGFLLVPEVQTLF</sequence>
<dbReference type="GO" id="GO:0008360">
    <property type="term" value="P:regulation of cell shape"/>
    <property type="evidence" value="ECO:0007669"/>
    <property type="project" value="UniProtKB-KW"/>
</dbReference>
<comment type="subcellular location">
    <subcellularLocation>
        <location evidence="3 19">Cytoplasm</location>
    </subcellularLocation>
</comment>
<protein>
    <recommendedName>
        <fullName evidence="6 19">UDP-N-acetylenolpyruvoylglucosamine reductase</fullName>
        <ecNumber evidence="5 19">1.3.1.98</ecNumber>
    </recommendedName>
    <alternativeName>
        <fullName evidence="17 19">UDP-N-acetylmuramate dehydrogenase</fullName>
    </alternativeName>
</protein>
<dbReference type="AlphaFoldDB" id="I0IQB5"/>
<dbReference type="GO" id="GO:0071949">
    <property type="term" value="F:FAD binding"/>
    <property type="evidence" value="ECO:0007669"/>
    <property type="project" value="InterPro"/>
</dbReference>
<dbReference type="InterPro" id="IPR016169">
    <property type="entry name" value="FAD-bd_PCMH_sub2"/>
</dbReference>
<dbReference type="InterPro" id="IPR016166">
    <property type="entry name" value="FAD-bd_PCMH"/>
</dbReference>
<dbReference type="PATRIC" id="fig|1162668.3.peg.2120"/>
<accession>I0IQB5</accession>
<evidence type="ECO:0000256" key="15">
    <source>
        <dbReference type="ARBA" id="ARBA00023306"/>
    </source>
</evidence>
<dbReference type="OrthoDB" id="9804753at2"/>
<evidence type="ECO:0000256" key="7">
    <source>
        <dbReference type="ARBA" id="ARBA00022490"/>
    </source>
</evidence>
<dbReference type="NCBIfam" id="TIGR00179">
    <property type="entry name" value="murB"/>
    <property type="match status" value="1"/>
</dbReference>
<dbReference type="Proteomes" id="UP000007382">
    <property type="component" value="Chromosome"/>
</dbReference>
<comment type="pathway">
    <text evidence="4 19">Cell wall biogenesis; peptidoglycan biosynthesis.</text>
</comment>
<evidence type="ECO:0000259" key="20">
    <source>
        <dbReference type="PROSITE" id="PS51387"/>
    </source>
</evidence>
<dbReference type="Gene3D" id="3.30.465.10">
    <property type="match status" value="1"/>
</dbReference>
<dbReference type="InterPro" id="IPR036318">
    <property type="entry name" value="FAD-bd_PCMH-like_sf"/>
</dbReference>
<evidence type="ECO:0000256" key="13">
    <source>
        <dbReference type="ARBA" id="ARBA00022984"/>
    </source>
</evidence>
<dbReference type="GO" id="GO:0005829">
    <property type="term" value="C:cytosol"/>
    <property type="evidence" value="ECO:0007669"/>
    <property type="project" value="TreeGrafter"/>
</dbReference>
<proteinExistence type="inferred from homology"/>
<evidence type="ECO:0000256" key="18">
    <source>
        <dbReference type="ARBA" id="ARBA00048914"/>
    </source>
</evidence>
<dbReference type="HAMAP" id="MF_00037">
    <property type="entry name" value="MurB"/>
    <property type="match status" value="1"/>
</dbReference>
<keyword evidence="14 19" id="KW-0560">Oxidoreductase</keyword>
<evidence type="ECO:0000313" key="21">
    <source>
        <dbReference type="EMBL" id="BAM07464.1"/>
    </source>
</evidence>
<dbReference type="InterPro" id="IPR006094">
    <property type="entry name" value="Oxid_FAD_bind_N"/>
</dbReference>
<dbReference type="GO" id="GO:0051301">
    <property type="term" value="P:cell division"/>
    <property type="evidence" value="ECO:0007669"/>
    <property type="project" value="UniProtKB-KW"/>
</dbReference>
<keyword evidence="12 19" id="KW-0133">Cell shape</keyword>
<dbReference type="GO" id="GO:0008762">
    <property type="term" value="F:UDP-N-acetylmuramate dehydrogenase activity"/>
    <property type="evidence" value="ECO:0007669"/>
    <property type="project" value="UniProtKB-UniRule"/>
</dbReference>
<comment type="cofactor">
    <cofactor evidence="1 19">
        <name>FAD</name>
        <dbReference type="ChEBI" id="CHEBI:57692"/>
    </cofactor>
</comment>
<evidence type="ECO:0000256" key="5">
    <source>
        <dbReference type="ARBA" id="ARBA00012518"/>
    </source>
</evidence>
<gene>
    <name evidence="19" type="primary">murB</name>
    <name evidence="21" type="ordered locus">LFE_1785</name>
</gene>
<dbReference type="Pfam" id="PF02873">
    <property type="entry name" value="MurB_C"/>
    <property type="match status" value="1"/>
</dbReference>
<dbReference type="HOGENOM" id="CLU_035304_1_1_0"/>
<dbReference type="EMBL" id="AP012342">
    <property type="protein sequence ID" value="BAM07464.1"/>
    <property type="molecule type" value="Genomic_DNA"/>
</dbReference>
<evidence type="ECO:0000256" key="3">
    <source>
        <dbReference type="ARBA" id="ARBA00004496"/>
    </source>
</evidence>
<keyword evidence="16 19" id="KW-0961">Cell wall biogenesis/degradation</keyword>
<keyword evidence="9 19" id="KW-0285">Flavoprotein</keyword>
<dbReference type="Pfam" id="PF01565">
    <property type="entry name" value="FAD_binding_4"/>
    <property type="match status" value="1"/>
</dbReference>
<dbReference type="eggNOG" id="COG0812">
    <property type="taxonomic scope" value="Bacteria"/>
</dbReference>
<evidence type="ECO:0000256" key="10">
    <source>
        <dbReference type="ARBA" id="ARBA00022827"/>
    </source>
</evidence>
<keyword evidence="15 19" id="KW-0131">Cell cycle</keyword>
<dbReference type="PANTHER" id="PTHR21071:SF4">
    <property type="entry name" value="UDP-N-ACETYLENOLPYRUVOYLGLUCOSAMINE REDUCTASE"/>
    <property type="match status" value="1"/>
</dbReference>
<evidence type="ECO:0000256" key="11">
    <source>
        <dbReference type="ARBA" id="ARBA00022857"/>
    </source>
</evidence>
<dbReference type="KEGG" id="lfc:LFE_1785"/>
<comment type="similarity">
    <text evidence="19">Belongs to the MurB family.</text>
</comment>
<feature type="active site" evidence="19">
    <location>
        <position position="292"/>
    </location>
</feature>
<keyword evidence="7 19" id="KW-0963">Cytoplasm</keyword>
<dbReference type="EC" id="1.3.1.98" evidence="5 19"/>
<keyword evidence="13 19" id="KW-0573">Peptidoglycan synthesis</keyword>
<evidence type="ECO:0000256" key="6">
    <source>
        <dbReference type="ARBA" id="ARBA00015188"/>
    </source>
</evidence>
<evidence type="ECO:0000256" key="2">
    <source>
        <dbReference type="ARBA" id="ARBA00003921"/>
    </source>
</evidence>
<dbReference type="InterPro" id="IPR016167">
    <property type="entry name" value="FAD-bd_PCMH_sub1"/>
</dbReference>
<dbReference type="UniPathway" id="UPA00219"/>
<comment type="catalytic activity">
    <reaction evidence="18 19">
        <text>UDP-N-acetyl-alpha-D-muramate + NADP(+) = UDP-N-acetyl-3-O-(1-carboxyvinyl)-alpha-D-glucosamine + NADPH + H(+)</text>
        <dbReference type="Rhea" id="RHEA:12248"/>
        <dbReference type="ChEBI" id="CHEBI:15378"/>
        <dbReference type="ChEBI" id="CHEBI:57783"/>
        <dbReference type="ChEBI" id="CHEBI:58349"/>
        <dbReference type="ChEBI" id="CHEBI:68483"/>
        <dbReference type="ChEBI" id="CHEBI:70757"/>
        <dbReference type="EC" id="1.3.1.98"/>
    </reaction>
</comment>
<reference evidence="21 22" key="1">
    <citation type="journal article" date="2012" name="J. Bacteriol.">
        <title>Complete Genome Sequence of Leptospirillum ferrooxidans Strain C2-3, Isolated from a Fresh Volcanic Ash Deposit on the Island of Miyake, Japan.</title>
        <authorList>
            <person name="Fujimura R."/>
            <person name="Sato Y."/>
            <person name="Nishizawa T."/>
            <person name="Oshima K."/>
            <person name="Kim S.-W."/>
            <person name="Hattori M."/>
            <person name="Kamijo T."/>
            <person name="Ohta H."/>
        </authorList>
    </citation>
    <scope>NUCLEOTIDE SEQUENCE [LARGE SCALE GENOMIC DNA]</scope>
    <source>
        <strain evidence="21 22">C2-3</strain>
    </source>
</reference>
<evidence type="ECO:0000256" key="17">
    <source>
        <dbReference type="ARBA" id="ARBA00031026"/>
    </source>
</evidence>
<dbReference type="STRING" id="1162668.LFE_1785"/>
<feature type="active site" description="Proton donor" evidence="19">
    <location>
        <position position="222"/>
    </location>
</feature>
<keyword evidence="10 19" id="KW-0274">FAD</keyword>
<dbReference type="InterPro" id="IPR036635">
    <property type="entry name" value="MurB_C_sf"/>
</dbReference>
<dbReference type="InterPro" id="IPR003170">
    <property type="entry name" value="MurB"/>
</dbReference>
<name>I0IQB5_LEPFC</name>
<dbReference type="InterPro" id="IPR011601">
    <property type="entry name" value="MurB_C"/>
</dbReference>
<evidence type="ECO:0000313" key="22">
    <source>
        <dbReference type="Proteomes" id="UP000007382"/>
    </source>
</evidence>
<evidence type="ECO:0000256" key="1">
    <source>
        <dbReference type="ARBA" id="ARBA00001974"/>
    </source>
</evidence>
<dbReference type="SUPFAM" id="SSF56194">
    <property type="entry name" value="Uridine diphospho-N-Acetylenolpyruvylglucosamine reductase, MurB, C-terminal domain"/>
    <property type="match status" value="1"/>
</dbReference>
<evidence type="ECO:0000256" key="14">
    <source>
        <dbReference type="ARBA" id="ARBA00023002"/>
    </source>
</evidence>
<evidence type="ECO:0000256" key="8">
    <source>
        <dbReference type="ARBA" id="ARBA00022618"/>
    </source>
</evidence>
<feature type="active site" evidence="19">
    <location>
        <position position="169"/>
    </location>
</feature>
<dbReference type="PROSITE" id="PS51387">
    <property type="entry name" value="FAD_PCMH"/>
    <property type="match status" value="1"/>
</dbReference>
<reference evidence="22" key="2">
    <citation type="submission" date="2012-03" db="EMBL/GenBank/DDBJ databases">
        <title>The complete genome sequence of the pioneer microbe on fresh volcanic deposit, Leptospirillum ferrooxidans strain C2-3.</title>
        <authorList>
            <person name="Fujimura R."/>
            <person name="Sato Y."/>
            <person name="Nishizawa T."/>
            <person name="Nanba K."/>
            <person name="Oshima K."/>
            <person name="Hattori M."/>
            <person name="Kamijo T."/>
            <person name="Ohta H."/>
        </authorList>
    </citation>
    <scope>NUCLEOTIDE SEQUENCE [LARGE SCALE GENOMIC DNA]</scope>
    <source>
        <strain evidence="22">C2-3</strain>
    </source>
</reference>